<dbReference type="SUPFAM" id="SSF48264">
    <property type="entry name" value="Cytochrome P450"/>
    <property type="match status" value="1"/>
</dbReference>
<reference evidence="7" key="1">
    <citation type="journal article" date="2013" name="J. Am. Chem. Soc.">
        <title>Structures and comparative characterization of biosynthetic gene clusters for cyanosporasides, enediyne-derived natural products from marine actinomycetes.</title>
        <authorList>
            <person name="Lane A.L."/>
            <person name="Nam S.J."/>
            <person name="Fukuda T."/>
            <person name="Yamanaka K."/>
            <person name="Kauffman C.A."/>
            <person name="Jensen P.R."/>
            <person name="Fenical W."/>
            <person name="Moore B.S."/>
        </authorList>
    </citation>
    <scope>NUCLEOTIDE SEQUENCE</scope>
    <source>
        <strain evidence="7">CNT-179</strain>
    </source>
</reference>
<dbReference type="Gene3D" id="1.10.630.10">
    <property type="entry name" value="Cytochrome P450"/>
    <property type="match status" value="1"/>
</dbReference>
<keyword evidence="4" id="KW-0560">Oxidoreductase</keyword>
<keyword evidence="6" id="KW-0503">Monooxygenase</keyword>
<evidence type="ECO:0000256" key="3">
    <source>
        <dbReference type="ARBA" id="ARBA00022723"/>
    </source>
</evidence>
<accession>S4WI28</accession>
<dbReference type="GO" id="GO:0020037">
    <property type="term" value="F:heme binding"/>
    <property type="evidence" value="ECO:0007669"/>
    <property type="project" value="InterPro"/>
</dbReference>
<dbReference type="PANTHER" id="PTHR46696:SF4">
    <property type="entry name" value="BIOTIN BIOSYNTHESIS CYTOCHROME P450"/>
    <property type="match status" value="1"/>
</dbReference>
<dbReference type="GO" id="GO:0008395">
    <property type="term" value="F:steroid hydroxylase activity"/>
    <property type="evidence" value="ECO:0007669"/>
    <property type="project" value="TreeGrafter"/>
</dbReference>
<dbReference type="AlphaFoldDB" id="S4WI28"/>
<dbReference type="CDD" id="cd11033">
    <property type="entry name" value="CYP142-like"/>
    <property type="match status" value="1"/>
</dbReference>
<dbReference type="PRINTS" id="PR00385">
    <property type="entry name" value="P450"/>
</dbReference>
<dbReference type="EMBL" id="KC863954">
    <property type="protein sequence ID" value="AGO97173.1"/>
    <property type="molecule type" value="Genomic_DNA"/>
</dbReference>
<dbReference type="InterPro" id="IPR002397">
    <property type="entry name" value="Cyt_P450_B"/>
</dbReference>
<evidence type="ECO:0000256" key="2">
    <source>
        <dbReference type="ARBA" id="ARBA00022617"/>
    </source>
</evidence>
<organism evidence="7">
    <name type="scientific">Streptomyces sp. CNT-179</name>
    <dbReference type="NCBI Taxonomy" id="1338663"/>
    <lineage>
        <taxon>Bacteria</taxon>
        <taxon>Bacillati</taxon>
        <taxon>Actinomycetota</taxon>
        <taxon>Actinomycetes</taxon>
        <taxon>Kitasatosporales</taxon>
        <taxon>Streptomycetaceae</taxon>
        <taxon>Streptomyces</taxon>
    </lineage>
</organism>
<evidence type="ECO:0000256" key="1">
    <source>
        <dbReference type="ARBA" id="ARBA00010617"/>
    </source>
</evidence>
<protein>
    <submittedName>
        <fullName evidence="7">Cytochrome P450</fullName>
    </submittedName>
</protein>
<sequence length="431" mass="47756">MSNFGDTDAIDLNDIGGFWTESIEYRHAAFDALRARPTLPFFPEPEFPGAQPGPGYYALTRMDDILQVTRDADRFISSRGTGSVVDLPPEMMAEFGESIITMDGPRHGRLRRIVSRVFTPKMVNALMDNVTRVAEEIVDEVIERGECDAVTDISAKLPLRVICDMMGIPRSRHAFVDEQTNLLLGLADPDYVAEQDDPLGVMFKASRALADMMHELAEQRAAAPGDDLISMLLNAEVDGEALTPSELASFFILLVSAGNETTRNAISWGIELLTRFPEQRTIWSSDIDKVTPTAVEEIVRWSSPVMCQRRTVAEDAEPVEIGGRRLGPGDKVLMFHWAANRDPRHFDDPARFDVLRTPNPHIGYGGPGPHFCLGAHLARLELSVIFRQLLTRMPDIRVTGEPVRLKSSLVNGIKHLPVTFTPGRGTPRTSA</sequence>
<keyword evidence="3" id="KW-0479">Metal-binding</keyword>
<evidence type="ECO:0000313" key="7">
    <source>
        <dbReference type="EMBL" id="AGO97173.1"/>
    </source>
</evidence>
<dbReference type="GO" id="GO:0006707">
    <property type="term" value="P:cholesterol catabolic process"/>
    <property type="evidence" value="ECO:0007669"/>
    <property type="project" value="TreeGrafter"/>
</dbReference>
<evidence type="ECO:0000256" key="5">
    <source>
        <dbReference type="ARBA" id="ARBA00023004"/>
    </source>
</evidence>
<dbReference type="InterPro" id="IPR036396">
    <property type="entry name" value="Cyt_P450_sf"/>
</dbReference>
<dbReference type="PRINTS" id="PR00359">
    <property type="entry name" value="BP450"/>
</dbReference>
<name>S4WI28_9ACTN</name>
<evidence type="ECO:0000256" key="6">
    <source>
        <dbReference type="ARBA" id="ARBA00023033"/>
    </source>
</evidence>
<dbReference type="PANTHER" id="PTHR46696">
    <property type="entry name" value="P450, PUTATIVE (EUROFUNG)-RELATED"/>
    <property type="match status" value="1"/>
</dbReference>
<dbReference type="GO" id="GO:0036199">
    <property type="term" value="F:cholest-4-en-3-one 26-monooxygenase activity"/>
    <property type="evidence" value="ECO:0007669"/>
    <property type="project" value="TreeGrafter"/>
</dbReference>
<evidence type="ECO:0000256" key="4">
    <source>
        <dbReference type="ARBA" id="ARBA00023002"/>
    </source>
</evidence>
<keyword evidence="5" id="KW-0408">Iron</keyword>
<comment type="similarity">
    <text evidence="1">Belongs to the cytochrome P450 family.</text>
</comment>
<dbReference type="Pfam" id="PF00067">
    <property type="entry name" value="p450"/>
    <property type="match status" value="1"/>
</dbReference>
<dbReference type="InterPro" id="IPR001128">
    <property type="entry name" value="Cyt_P450"/>
</dbReference>
<proteinExistence type="inferred from homology"/>
<keyword evidence="2" id="KW-0349">Heme</keyword>
<dbReference type="FunFam" id="1.10.630.10:FF:000018">
    <property type="entry name" value="Cytochrome P450 monooxygenase"/>
    <property type="match status" value="1"/>
</dbReference>
<dbReference type="GO" id="GO:0005506">
    <property type="term" value="F:iron ion binding"/>
    <property type="evidence" value="ECO:0007669"/>
    <property type="project" value="InterPro"/>
</dbReference>